<dbReference type="Pfam" id="PF03808">
    <property type="entry name" value="Glyco_tran_WecG"/>
    <property type="match status" value="1"/>
</dbReference>
<dbReference type="CDD" id="cd06533">
    <property type="entry name" value="Glyco_transf_WecG_TagA"/>
    <property type="match status" value="1"/>
</dbReference>
<evidence type="ECO:0000256" key="3">
    <source>
        <dbReference type="SAM" id="MobiDB-lite"/>
    </source>
</evidence>
<evidence type="ECO:0000256" key="2">
    <source>
        <dbReference type="ARBA" id="ARBA00022679"/>
    </source>
</evidence>
<keyword evidence="2 4" id="KW-0808">Transferase</keyword>
<dbReference type="AlphaFoldDB" id="A0A660LCR8"/>
<protein>
    <submittedName>
        <fullName evidence="4">N-acetylglucosaminyldiphosphoundecaprenol N-acetyl-beta-D-mannosaminyltransferase</fullName>
    </submittedName>
</protein>
<dbReference type="EMBL" id="RBIL01000001">
    <property type="protein sequence ID" value="RKQ92858.1"/>
    <property type="molecule type" value="Genomic_DNA"/>
</dbReference>
<dbReference type="PANTHER" id="PTHR34136:SF1">
    <property type="entry name" value="UDP-N-ACETYL-D-MANNOSAMINURONIC ACID TRANSFERASE"/>
    <property type="match status" value="1"/>
</dbReference>
<organism evidence="4 5">
    <name type="scientific">Solirubrobacter pauli</name>
    <dbReference type="NCBI Taxonomy" id="166793"/>
    <lineage>
        <taxon>Bacteria</taxon>
        <taxon>Bacillati</taxon>
        <taxon>Actinomycetota</taxon>
        <taxon>Thermoleophilia</taxon>
        <taxon>Solirubrobacterales</taxon>
        <taxon>Solirubrobacteraceae</taxon>
        <taxon>Solirubrobacter</taxon>
    </lineage>
</organism>
<dbReference type="NCBIfam" id="TIGR00696">
    <property type="entry name" value="wecG_tagA_cpsF"/>
    <property type="match status" value="1"/>
</dbReference>
<comment type="caution">
    <text evidence="4">The sequence shown here is derived from an EMBL/GenBank/DDBJ whole genome shotgun (WGS) entry which is preliminary data.</text>
</comment>
<proteinExistence type="predicted"/>
<dbReference type="PANTHER" id="PTHR34136">
    <property type="match status" value="1"/>
</dbReference>
<reference evidence="4 5" key="1">
    <citation type="submission" date="2018-10" db="EMBL/GenBank/DDBJ databases">
        <title>Genomic Encyclopedia of Archaeal and Bacterial Type Strains, Phase II (KMG-II): from individual species to whole genera.</title>
        <authorList>
            <person name="Goeker M."/>
        </authorList>
    </citation>
    <scope>NUCLEOTIDE SEQUENCE [LARGE SCALE GENOMIC DNA]</scope>
    <source>
        <strain evidence="4 5">DSM 14954</strain>
    </source>
</reference>
<evidence type="ECO:0000313" key="4">
    <source>
        <dbReference type="EMBL" id="RKQ92858.1"/>
    </source>
</evidence>
<keyword evidence="1" id="KW-0328">Glycosyltransferase</keyword>
<feature type="compositionally biased region" description="Polar residues" evidence="3">
    <location>
        <begin position="1"/>
        <end position="11"/>
    </location>
</feature>
<dbReference type="RefSeq" id="WP_245971854.1">
    <property type="nucleotide sequence ID" value="NZ_RBIL01000001.1"/>
</dbReference>
<evidence type="ECO:0000256" key="1">
    <source>
        <dbReference type="ARBA" id="ARBA00022676"/>
    </source>
</evidence>
<dbReference type="GO" id="GO:0016758">
    <property type="term" value="F:hexosyltransferase activity"/>
    <property type="evidence" value="ECO:0007669"/>
    <property type="project" value="TreeGrafter"/>
</dbReference>
<dbReference type="InterPro" id="IPR004629">
    <property type="entry name" value="WecG_TagA_CpsF"/>
</dbReference>
<evidence type="ECO:0000313" key="5">
    <source>
        <dbReference type="Proteomes" id="UP000278962"/>
    </source>
</evidence>
<keyword evidence="5" id="KW-1185">Reference proteome</keyword>
<sequence length="274" mass="30600">MSTLNTMSNTAPAARLADPPEPPQSAPVLGVPLALIDYERTLDWIEAAVKSRHRGYVCVAAVHTVMACQEDPDLRRAVEGSDFTVPDGQPLVWALRALGHKLSDRVYGPTLMDKACARAAETGQRFYLYGGRNPGALAQLTRTLRLRYPGLKIVGGYAPPFRPLTEAEEEHIARDIHRSGADVVWVGVGVPKQEKWMARMRPRLETPVLIGVGAAFDFHAGLVPQAPAAMQRLGLEWLFRMAQEPRRLWKRYARYNPLFVAGFARQYVRHRLGR</sequence>
<name>A0A660LCR8_9ACTN</name>
<gene>
    <name evidence="4" type="ORF">C8N24_2714</name>
</gene>
<accession>A0A660LCR8</accession>
<dbReference type="Proteomes" id="UP000278962">
    <property type="component" value="Unassembled WGS sequence"/>
</dbReference>
<feature type="region of interest" description="Disordered" evidence="3">
    <location>
        <begin position="1"/>
        <end position="25"/>
    </location>
</feature>